<reference evidence="6" key="1">
    <citation type="submission" date="2018-06" db="EMBL/GenBank/DDBJ databases">
        <authorList>
            <person name="Zhirakovskaya E."/>
        </authorList>
    </citation>
    <scope>NUCLEOTIDE SEQUENCE</scope>
</reference>
<dbReference type="PANTHER" id="PTHR43335">
    <property type="entry name" value="ABC TRANSPORTER, ATP-BINDING PROTEIN"/>
    <property type="match status" value="1"/>
</dbReference>
<keyword evidence="3" id="KW-0547">Nucleotide-binding</keyword>
<dbReference type="CDD" id="cd03268">
    <property type="entry name" value="ABC_BcrA_bacitracin_resist"/>
    <property type="match status" value="1"/>
</dbReference>
<dbReference type="Pfam" id="PF00005">
    <property type="entry name" value="ABC_tran"/>
    <property type="match status" value="1"/>
</dbReference>
<dbReference type="SMART" id="SM00382">
    <property type="entry name" value="AAA"/>
    <property type="match status" value="1"/>
</dbReference>
<evidence type="ECO:0000256" key="4">
    <source>
        <dbReference type="ARBA" id="ARBA00022840"/>
    </source>
</evidence>
<evidence type="ECO:0000256" key="3">
    <source>
        <dbReference type="ARBA" id="ARBA00022741"/>
    </source>
</evidence>
<dbReference type="PANTHER" id="PTHR43335:SF4">
    <property type="entry name" value="ABC TRANSPORTER, ATP-BINDING PROTEIN"/>
    <property type="match status" value="1"/>
</dbReference>
<proteinExistence type="inferred from homology"/>
<evidence type="ECO:0000256" key="2">
    <source>
        <dbReference type="ARBA" id="ARBA00022448"/>
    </source>
</evidence>
<dbReference type="Gene3D" id="3.40.50.300">
    <property type="entry name" value="P-loop containing nucleotide triphosphate hydrolases"/>
    <property type="match status" value="1"/>
</dbReference>
<gene>
    <name evidence="6" type="ORF">MNBD_CHLOROFLEXI01-2286</name>
</gene>
<evidence type="ECO:0000313" key="6">
    <source>
        <dbReference type="EMBL" id="VAW40009.1"/>
    </source>
</evidence>
<evidence type="ECO:0000256" key="1">
    <source>
        <dbReference type="ARBA" id="ARBA00005417"/>
    </source>
</evidence>
<keyword evidence="4 6" id="KW-0067">ATP-binding</keyword>
<dbReference type="PROSITE" id="PS50893">
    <property type="entry name" value="ABC_TRANSPORTER_2"/>
    <property type="match status" value="1"/>
</dbReference>
<dbReference type="InterPro" id="IPR003593">
    <property type="entry name" value="AAA+_ATPase"/>
</dbReference>
<keyword evidence="2" id="KW-0813">Transport</keyword>
<dbReference type="SUPFAM" id="SSF52540">
    <property type="entry name" value="P-loop containing nucleoside triphosphate hydrolases"/>
    <property type="match status" value="1"/>
</dbReference>
<evidence type="ECO:0000259" key="5">
    <source>
        <dbReference type="PROSITE" id="PS50893"/>
    </source>
</evidence>
<organism evidence="6">
    <name type="scientific">hydrothermal vent metagenome</name>
    <dbReference type="NCBI Taxonomy" id="652676"/>
    <lineage>
        <taxon>unclassified sequences</taxon>
        <taxon>metagenomes</taxon>
        <taxon>ecological metagenomes</taxon>
    </lineage>
</organism>
<protein>
    <submittedName>
        <fullName evidence="6">Efflux ABC transporter, ATP-binding protein</fullName>
    </submittedName>
</protein>
<name>A0A3B0VT28_9ZZZZ</name>
<accession>A0A3B0VT28</accession>
<dbReference type="GO" id="GO:0016887">
    <property type="term" value="F:ATP hydrolysis activity"/>
    <property type="evidence" value="ECO:0007669"/>
    <property type="project" value="InterPro"/>
</dbReference>
<comment type="similarity">
    <text evidence="1">Belongs to the ABC transporter superfamily.</text>
</comment>
<dbReference type="AlphaFoldDB" id="A0A3B0VT28"/>
<sequence length="312" mass="34029">MPESIAICLENVSKTFGRRNKRVDAVRQINLEVATGQVFGFLGPNGAGKSSTIRMIMDLIRPSGGSVKLFGQPVQGNYKLLRRVGALVEGAAFYNFLTGRKNLEILARTGDCYDPTRVQSLLVQVGMADRADRKVQGYSTGMKQRLGLAAALLNDPDLVILDEPTNGLDPAGIQDVRHFIRNLAAEQGKTVFLSSHLLGEVEQVCDQVAIIDNGRLVQMGNVAEMLSTQTTIRLEAAPQDRALAVLQTMWTVSENGRWLQVQAEREAVPAIVQQLVSADIQIFQVRVQQQSLEALFLAATAVSQEMAASLPE</sequence>
<dbReference type="GO" id="GO:0005524">
    <property type="term" value="F:ATP binding"/>
    <property type="evidence" value="ECO:0007669"/>
    <property type="project" value="UniProtKB-KW"/>
</dbReference>
<feature type="domain" description="ABC transporter" evidence="5">
    <location>
        <begin position="7"/>
        <end position="238"/>
    </location>
</feature>
<dbReference type="InterPro" id="IPR027417">
    <property type="entry name" value="P-loop_NTPase"/>
</dbReference>
<dbReference type="InterPro" id="IPR003439">
    <property type="entry name" value="ABC_transporter-like_ATP-bd"/>
</dbReference>
<dbReference type="EMBL" id="UOEU01000774">
    <property type="protein sequence ID" value="VAW40009.1"/>
    <property type="molecule type" value="Genomic_DNA"/>
</dbReference>